<name>A0A517VT16_9PLAN</name>
<feature type="domain" description="Ferrous iron transporter FeoA-like" evidence="3">
    <location>
        <begin position="19"/>
        <end position="91"/>
    </location>
</feature>
<dbReference type="Gene3D" id="2.30.30.90">
    <property type="match status" value="1"/>
</dbReference>
<dbReference type="SMART" id="SM00899">
    <property type="entry name" value="FeoA"/>
    <property type="match status" value="1"/>
</dbReference>
<keyword evidence="2" id="KW-0472">Membrane</keyword>
<organism evidence="4 5">
    <name type="scientific">Gimesia aquarii</name>
    <dbReference type="NCBI Taxonomy" id="2527964"/>
    <lineage>
        <taxon>Bacteria</taxon>
        <taxon>Pseudomonadati</taxon>
        <taxon>Planctomycetota</taxon>
        <taxon>Planctomycetia</taxon>
        <taxon>Planctomycetales</taxon>
        <taxon>Planctomycetaceae</taxon>
        <taxon>Gimesia</taxon>
    </lineage>
</organism>
<feature type="transmembrane region" description="Helical" evidence="2">
    <location>
        <begin position="6"/>
        <end position="25"/>
    </location>
</feature>
<dbReference type="SUPFAM" id="SSF50037">
    <property type="entry name" value="C-terminal domain of transcriptional repressors"/>
    <property type="match status" value="1"/>
</dbReference>
<accession>A0A517VT16</accession>
<dbReference type="PANTHER" id="PTHR42954:SF2">
    <property type="entry name" value="FE(2+) TRANSPORT PROTEIN A"/>
    <property type="match status" value="1"/>
</dbReference>
<dbReference type="InterPro" id="IPR038157">
    <property type="entry name" value="FeoA_core_dom"/>
</dbReference>
<dbReference type="InterPro" id="IPR007167">
    <property type="entry name" value="Fe-transptr_FeoA-like"/>
</dbReference>
<keyword evidence="2" id="KW-0812">Transmembrane</keyword>
<dbReference type="RefSeq" id="WP_232102751.1">
    <property type="nucleotide sequence ID" value="NZ_CP037920.1"/>
</dbReference>
<dbReference type="Proteomes" id="UP000318704">
    <property type="component" value="Chromosome"/>
</dbReference>
<keyword evidence="2" id="KW-1133">Transmembrane helix</keyword>
<sequence length="92" mass="10379">MHLNTRYIAFFCVEIVFVMTLNQIIKGQIARITQINGEDAVSIRLMEMGLIDGEEIQLLGKAPLGDPLEFAVRGYRLSLRLNEAKCVEVEIV</sequence>
<protein>
    <submittedName>
        <fullName evidence="4">FeoA domain protein</fullName>
    </submittedName>
</protein>
<dbReference type="PANTHER" id="PTHR42954">
    <property type="entry name" value="FE(2+) TRANSPORT PROTEIN A"/>
    <property type="match status" value="1"/>
</dbReference>
<evidence type="ECO:0000256" key="2">
    <source>
        <dbReference type="SAM" id="Phobius"/>
    </source>
</evidence>
<dbReference type="InterPro" id="IPR008988">
    <property type="entry name" value="Transcriptional_repressor_C"/>
</dbReference>
<reference evidence="4 5" key="1">
    <citation type="submission" date="2019-03" db="EMBL/GenBank/DDBJ databases">
        <title>Deep-cultivation of Planctomycetes and their phenomic and genomic characterization uncovers novel biology.</title>
        <authorList>
            <person name="Wiegand S."/>
            <person name="Jogler M."/>
            <person name="Boedeker C."/>
            <person name="Pinto D."/>
            <person name="Vollmers J."/>
            <person name="Rivas-Marin E."/>
            <person name="Kohn T."/>
            <person name="Peeters S.H."/>
            <person name="Heuer A."/>
            <person name="Rast P."/>
            <person name="Oberbeckmann S."/>
            <person name="Bunk B."/>
            <person name="Jeske O."/>
            <person name="Meyerdierks A."/>
            <person name="Storesund J.E."/>
            <person name="Kallscheuer N."/>
            <person name="Luecker S."/>
            <person name="Lage O.M."/>
            <person name="Pohl T."/>
            <person name="Merkel B.J."/>
            <person name="Hornburger P."/>
            <person name="Mueller R.-W."/>
            <person name="Bruemmer F."/>
            <person name="Labrenz M."/>
            <person name="Spormann A.M."/>
            <person name="Op den Camp H."/>
            <person name="Overmann J."/>
            <person name="Amann R."/>
            <person name="Jetten M.S.M."/>
            <person name="Mascher T."/>
            <person name="Medema M.H."/>
            <person name="Devos D.P."/>
            <person name="Kaster A.-K."/>
            <person name="Ovreas L."/>
            <person name="Rohde M."/>
            <person name="Galperin M.Y."/>
            <person name="Jogler C."/>
        </authorList>
    </citation>
    <scope>NUCLEOTIDE SEQUENCE [LARGE SCALE GENOMIC DNA]</scope>
    <source>
        <strain evidence="4 5">V144</strain>
    </source>
</reference>
<dbReference type="Pfam" id="PF04023">
    <property type="entry name" value="FeoA"/>
    <property type="match status" value="1"/>
</dbReference>
<evidence type="ECO:0000313" key="5">
    <source>
        <dbReference type="Proteomes" id="UP000318704"/>
    </source>
</evidence>
<dbReference type="GO" id="GO:0046914">
    <property type="term" value="F:transition metal ion binding"/>
    <property type="evidence" value="ECO:0007669"/>
    <property type="project" value="InterPro"/>
</dbReference>
<keyword evidence="1" id="KW-0408">Iron</keyword>
<evidence type="ECO:0000256" key="1">
    <source>
        <dbReference type="ARBA" id="ARBA00023004"/>
    </source>
</evidence>
<evidence type="ECO:0000259" key="3">
    <source>
        <dbReference type="SMART" id="SM00899"/>
    </source>
</evidence>
<dbReference type="AlphaFoldDB" id="A0A517VT16"/>
<dbReference type="InterPro" id="IPR052713">
    <property type="entry name" value="FeoA"/>
</dbReference>
<evidence type="ECO:0000313" key="4">
    <source>
        <dbReference type="EMBL" id="QDT96142.1"/>
    </source>
</evidence>
<proteinExistence type="predicted"/>
<dbReference type="EMBL" id="CP037920">
    <property type="protein sequence ID" value="QDT96142.1"/>
    <property type="molecule type" value="Genomic_DNA"/>
</dbReference>
<dbReference type="KEGG" id="gaw:V144x_15950"/>
<gene>
    <name evidence="4" type="ORF">V144x_15950</name>
</gene>